<evidence type="ECO:0000313" key="4">
    <source>
        <dbReference type="Proteomes" id="UP000092445"/>
    </source>
</evidence>
<feature type="region of interest" description="Disordered" evidence="1">
    <location>
        <begin position="389"/>
        <end position="446"/>
    </location>
</feature>
<organism evidence="3 4">
    <name type="scientific">Glossina pallidipes</name>
    <name type="common">Tsetse fly</name>
    <dbReference type="NCBI Taxonomy" id="7398"/>
    <lineage>
        <taxon>Eukaryota</taxon>
        <taxon>Metazoa</taxon>
        <taxon>Ecdysozoa</taxon>
        <taxon>Arthropoda</taxon>
        <taxon>Hexapoda</taxon>
        <taxon>Insecta</taxon>
        <taxon>Pterygota</taxon>
        <taxon>Neoptera</taxon>
        <taxon>Endopterygota</taxon>
        <taxon>Diptera</taxon>
        <taxon>Brachycera</taxon>
        <taxon>Muscomorpha</taxon>
        <taxon>Hippoboscoidea</taxon>
        <taxon>Glossinidae</taxon>
        <taxon>Glossina</taxon>
    </lineage>
</organism>
<evidence type="ECO:0000256" key="2">
    <source>
        <dbReference type="SAM" id="SignalP"/>
    </source>
</evidence>
<proteinExistence type="predicted"/>
<evidence type="ECO:0000256" key="1">
    <source>
        <dbReference type="SAM" id="MobiDB-lite"/>
    </source>
</evidence>
<dbReference type="STRING" id="7398.A0A1A9Z851"/>
<keyword evidence="4" id="KW-1185">Reference proteome</keyword>
<feature type="chain" id="PRO_5008402632" evidence="2">
    <location>
        <begin position="20"/>
        <end position="446"/>
    </location>
</feature>
<accession>A0A1A9Z851</accession>
<dbReference type="Proteomes" id="UP000092445">
    <property type="component" value="Unassembled WGS sequence"/>
</dbReference>
<sequence length="446" mass="52520">MRKFLILSIICYFVPKVWSDCVLRIPENKENAPLWEKKIGDNWFKIPYVSDRLQLQKDEVVNGYCATKFREIAYDVSVAVHCKPHDHDCVRSPRTRTDTKHVVLNERNVTLVCAGNALKYNSDIIGDHPMACDDIEWTINVEANPNNESHTFWCKPNHQIFDLRTNNLDQNRLLAKICFHFSIQSIKYKSIKRKSELWNEKKRWSFKSKHDDALLYVRLRRLRNEAVQSYFKLLNMRNPWLNLAHYEYGNIIQDDPFINSFNQYNQLLDILWWKNLRLTNWQRFLNALQQHTINNSYDIYMGTLNVVQVPLWSNPFEFEYMEIKFFNSSKVKFCSDICGEIDWLKSVRPSFDYSNFGIIFCCTNVSIQNSEYAKQLPYKLTAANLNIPNGNNATQEENKQTLEGSNEEGKGQENNLNENKINESETATKPKNPKMAEELKKTKGFY</sequence>
<feature type="compositionally biased region" description="Basic and acidic residues" evidence="1">
    <location>
        <begin position="420"/>
        <end position="446"/>
    </location>
</feature>
<reference evidence="4" key="1">
    <citation type="submission" date="2014-03" db="EMBL/GenBank/DDBJ databases">
        <authorList>
            <person name="Aksoy S."/>
            <person name="Warren W."/>
            <person name="Wilson R.K."/>
        </authorList>
    </citation>
    <scope>NUCLEOTIDE SEQUENCE [LARGE SCALE GENOMIC DNA]</scope>
    <source>
        <strain evidence="4">IAEA</strain>
    </source>
</reference>
<feature type="signal peptide" evidence="2">
    <location>
        <begin position="1"/>
        <end position="19"/>
    </location>
</feature>
<dbReference type="AlphaFoldDB" id="A0A1A9Z851"/>
<evidence type="ECO:0000313" key="3">
    <source>
        <dbReference type="EnsemblMetazoa" id="GPAI006687-PA"/>
    </source>
</evidence>
<keyword evidence="2" id="KW-0732">Signal</keyword>
<protein>
    <submittedName>
        <fullName evidence="3">Uncharacterized protein</fullName>
    </submittedName>
</protein>
<dbReference type="VEuPathDB" id="VectorBase:GPAI006687"/>
<dbReference type="EnsemblMetazoa" id="GPAI006687-RA">
    <property type="protein sequence ID" value="GPAI006687-PA"/>
    <property type="gene ID" value="GPAI006687"/>
</dbReference>
<reference evidence="3" key="2">
    <citation type="submission" date="2020-05" db="UniProtKB">
        <authorList>
            <consortium name="EnsemblMetazoa"/>
        </authorList>
    </citation>
    <scope>IDENTIFICATION</scope>
    <source>
        <strain evidence="3">IAEA</strain>
    </source>
</reference>
<name>A0A1A9Z851_GLOPL</name>